<accession>A0A183IV61</accession>
<sequence>MIDMEVHTISSPKEEEGDECISPSSRPHSKSPESELEKIKDTLNSSFAITEDDLISSTLNCSLTNSCPDLSEAQKQQLIGFAQFQSTSDDCQHSQQNLFLNDDFEFDANPVLMGIMENLASDEKIRSPRVQKVDEDIKRELRLNEKLAKYAKGSNLTAGPTARSKDEDTMIEKLANATSGTDVKVQGEPVKSIMEEIEEKAFYQCKNKNRQLFRMPCASPVETVILCQNGKTATAVNTQSKSEDGDQWHGFGSLIPRATYVEDDMEDDDMHVIVNSLESAEVNAVELKKNKHAAGIIANGKPHFIERRHSFPHNFPVTVPLNALMIHGADQLAIGDVTYRLQ</sequence>
<evidence type="ECO:0000313" key="2">
    <source>
        <dbReference type="EMBL" id="VDP13349.1"/>
    </source>
</evidence>
<evidence type="ECO:0000256" key="1">
    <source>
        <dbReference type="SAM" id="MobiDB-lite"/>
    </source>
</evidence>
<dbReference type="AlphaFoldDB" id="A0A183IV61"/>
<organism evidence="4">
    <name type="scientific">Soboliphyme baturini</name>
    <dbReference type="NCBI Taxonomy" id="241478"/>
    <lineage>
        <taxon>Eukaryota</taxon>
        <taxon>Metazoa</taxon>
        <taxon>Ecdysozoa</taxon>
        <taxon>Nematoda</taxon>
        <taxon>Enoplea</taxon>
        <taxon>Dorylaimia</taxon>
        <taxon>Dioctophymatida</taxon>
        <taxon>Dioctophymatoidea</taxon>
        <taxon>Soboliphymatidae</taxon>
        <taxon>Soboliphyme</taxon>
    </lineage>
</organism>
<keyword evidence="3" id="KW-1185">Reference proteome</keyword>
<evidence type="ECO:0000313" key="4">
    <source>
        <dbReference type="WBParaSite" id="SBAD_0000779301-mRNA-1"/>
    </source>
</evidence>
<feature type="region of interest" description="Disordered" evidence="1">
    <location>
        <begin position="1"/>
        <end position="38"/>
    </location>
</feature>
<evidence type="ECO:0000313" key="3">
    <source>
        <dbReference type="Proteomes" id="UP000270296"/>
    </source>
</evidence>
<proteinExistence type="predicted"/>
<dbReference type="Proteomes" id="UP000270296">
    <property type="component" value="Unassembled WGS sequence"/>
</dbReference>
<dbReference type="OrthoDB" id="5919013at2759"/>
<gene>
    <name evidence="2" type="ORF">SBAD_LOCUS7508</name>
</gene>
<dbReference type="EMBL" id="UZAM01010689">
    <property type="protein sequence ID" value="VDP13349.1"/>
    <property type="molecule type" value="Genomic_DNA"/>
</dbReference>
<protein>
    <submittedName>
        <fullName evidence="4">Fibrous sheath-interacting protein 1</fullName>
    </submittedName>
</protein>
<reference evidence="2 3" key="2">
    <citation type="submission" date="2018-11" db="EMBL/GenBank/DDBJ databases">
        <authorList>
            <consortium name="Pathogen Informatics"/>
        </authorList>
    </citation>
    <scope>NUCLEOTIDE SEQUENCE [LARGE SCALE GENOMIC DNA]</scope>
</reference>
<reference evidence="4" key="1">
    <citation type="submission" date="2016-06" db="UniProtKB">
        <authorList>
            <consortium name="WormBaseParasite"/>
        </authorList>
    </citation>
    <scope>IDENTIFICATION</scope>
</reference>
<dbReference type="WBParaSite" id="SBAD_0000779301-mRNA-1">
    <property type="protein sequence ID" value="SBAD_0000779301-mRNA-1"/>
    <property type="gene ID" value="SBAD_0000779301"/>
</dbReference>
<name>A0A183IV61_9BILA</name>